<reference evidence="1 2" key="1">
    <citation type="submission" date="2020-08" db="EMBL/GenBank/DDBJ databases">
        <title>Sequencing the genomes of 1000 actinobacteria strains.</title>
        <authorList>
            <person name="Klenk H.-P."/>
        </authorList>
    </citation>
    <scope>NUCLEOTIDE SEQUENCE [LARGE SCALE GENOMIC DNA]</scope>
    <source>
        <strain evidence="1 2">DSM 45809</strain>
    </source>
</reference>
<dbReference type="Proteomes" id="UP000546162">
    <property type="component" value="Unassembled WGS sequence"/>
</dbReference>
<organism evidence="1 2">
    <name type="scientific">Actinoplanes octamycinicus</name>
    <dbReference type="NCBI Taxonomy" id="135948"/>
    <lineage>
        <taxon>Bacteria</taxon>
        <taxon>Bacillati</taxon>
        <taxon>Actinomycetota</taxon>
        <taxon>Actinomycetes</taxon>
        <taxon>Micromonosporales</taxon>
        <taxon>Micromonosporaceae</taxon>
        <taxon>Actinoplanes</taxon>
    </lineage>
</organism>
<proteinExistence type="predicted"/>
<dbReference type="InterPro" id="IPR023393">
    <property type="entry name" value="START-like_dom_sf"/>
</dbReference>
<evidence type="ECO:0000313" key="2">
    <source>
        <dbReference type="Proteomes" id="UP000546162"/>
    </source>
</evidence>
<name>A0A7W7H780_9ACTN</name>
<comment type="caution">
    <text evidence="1">The sequence shown here is derived from an EMBL/GenBank/DDBJ whole genome shotgun (WGS) entry which is preliminary data.</text>
</comment>
<accession>A0A7W7H780</accession>
<keyword evidence="2" id="KW-1185">Reference proteome</keyword>
<gene>
    <name evidence="1" type="ORF">BJY16_008583</name>
</gene>
<dbReference type="RefSeq" id="WP_185045410.1">
    <property type="nucleotide sequence ID" value="NZ_BAABFG010000005.1"/>
</dbReference>
<evidence type="ECO:0008006" key="3">
    <source>
        <dbReference type="Google" id="ProtNLM"/>
    </source>
</evidence>
<dbReference type="EMBL" id="JACHNB010000001">
    <property type="protein sequence ID" value="MBB4745124.1"/>
    <property type="molecule type" value="Genomic_DNA"/>
</dbReference>
<dbReference type="SUPFAM" id="SSF55961">
    <property type="entry name" value="Bet v1-like"/>
    <property type="match status" value="1"/>
</dbReference>
<sequence>MARIYVETTIAATVDRVWDATQDHRLHPRWDARFGRIDPVPGSSPAAFTYATAVLPGVEIAGYGVHSGDRRPAGGGAVSALRFGSTDWRSPIREGSGYWRYLPVPGGVRFLTGYAYRTRWGRAGRLIDLVFGPVFGWATAWSFDRLRLWLEHGVTPERARRHALAELLLRTGLVAAALTLTGHPLVVLLTAAVAAGVPPHPRTPAARRCLRRPGKDDPR</sequence>
<dbReference type="AlphaFoldDB" id="A0A7W7H780"/>
<protein>
    <recommendedName>
        <fullName evidence="3">Polyketide cyclase/dehydrase/lipid transport protein</fullName>
    </recommendedName>
</protein>
<evidence type="ECO:0000313" key="1">
    <source>
        <dbReference type="EMBL" id="MBB4745124.1"/>
    </source>
</evidence>
<dbReference type="Gene3D" id="3.30.530.20">
    <property type="match status" value="1"/>
</dbReference>